<sequence length="292" mass="31053">MAIKACIVAGLAVVQWTPAQAFGAVSHVSSALRPSSCRAMADRTSHNNKRSVSRRPRAVTMASDEVEQRSPVAGSLIRALTGPYVSLGVGVGILLAVLANRIATPELVDSQARTDILGVIASGGLVTNGVYLLDLKVKEAEEVTLVGTFVQEYADDLAPGARRDLQWLGESLLLVSPATSMLVYQDGKTLARVGVMGESADIRDAPILRKCISEGRDGREQYLAALQTLPGKVEFDYLPENCQAVLMLPVLEGSAVVVVGTNRARAFTPKDIVWMKGLCNQAALSLREAVVA</sequence>
<dbReference type="InterPro" id="IPR021325">
    <property type="entry name" value="CCB2/CCB4"/>
</dbReference>
<dbReference type="AlphaFoldDB" id="D7FNT4"/>
<feature type="chain" id="PRO_5003095359" description="GAF domain-containing protein" evidence="1">
    <location>
        <begin position="22"/>
        <end position="292"/>
    </location>
</feature>
<dbReference type="Proteomes" id="UP000002630">
    <property type="component" value="Linkage Group LG26"/>
</dbReference>
<dbReference type="GO" id="GO:0009507">
    <property type="term" value="C:chloroplast"/>
    <property type="evidence" value="ECO:0007669"/>
    <property type="project" value="TreeGrafter"/>
</dbReference>
<dbReference type="InParanoid" id="D7FNT4"/>
<reference evidence="2 3" key="1">
    <citation type="journal article" date="2010" name="Nature">
        <title>The Ectocarpus genome and the independent evolution of multicellularity in brown algae.</title>
        <authorList>
            <person name="Cock J.M."/>
            <person name="Sterck L."/>
            <person name="Rouze P."/>
            <person name="Scornet D."/>
            <person name="Allen A.E."/>
            <person name="Amoutzias G."/>
            <person name="Anthouard V."/>
            <person name="Artiguenave F."/>
            <person name="Aury J.M."/>
            <person name="Badger J.H."/>
            <person name="Beszteri B."/>
            <person name="Billiau K."/>
            <person name="Bonnet E."/>
            <person name="Bothwell J.H."/>
            <person name="Bowler C."/>
            <person name="Boyen C."/>
            <person name="Brownlee C."/>
            <person name="Carrano C.J."/>
            <person name="Charrier B."/>
            <person name="Cho G.Y."/>
            <person name="Coelho S.M."/>
            <person name="Collen J."/>
            <person name="Corre E."/>
            <person name="Da Silva C."/>
            <person name="Delage L."/>
            <person name="Delaroque N."/>
            <person name="Dittami S.M."/>
            <person name="Doulbeau S."/>
            <person name="Elias M."/>
            <person name="Farnham G."/>
            <person name="Gachon C.M."/>
            <person name="Gschloessl B."/>
            <person name="Heesch S."/>
            <person name="Jabbari K."/>
            <person name="Jubin C."/>
            <person name="Kawai H."/>
            <person name="Kimura K."/>
            <person name="Kloareg B."/>
            <person name="Kupper F.C."/>
            <person name="Lang D."/>
            <person name="Le Bail A."/>
            <person name="Leblanc C."/>
            <person name="Lerouge P."/>
            <person name="Lohr M."/>
            <person name="Lopez P.J."/>
            <person name="Martens C."/>
            <person name="Maumus F."/>
            <person name="Michel G."/>
            <person name="Miranda-Saavedra D."/>
            <person name="Morales J."/>
            <person name="Moreau H."/>
            <person name="Motomura T."/>
            <person name="Nagasato C."/>
            <person name="Napoli C.A."/>
            <person name="Nelson D.R."/>
            <person name="Nyvall-Collen P."/>
            <person name="Peters A.F."/>
            <person name="Pommier C."/>
            <person name="Potin P."/>
            <person name="Poulain J."/>
            <person name="Quesneville H."/>
            <person name="Read B."/>
            <person name="Rensing S.A."/>
            <person name="Ritter A."/>
            <person name="Rousvoal S."/>
            <person name="Samanta M."/>
            <person name="Samson G."/>
            <person name="Schroeder D.C."/>
            <person name="Segurens B."/>
            <person name="Strittmatter M."/>
            <person name="Tonon T."/>
            <person name="Tregear J.W."/>
            <person name="Valentin K."/>
            <person name="von Dassow P."/>
            <person name="Yamagishi T."/>
            <person name="Van de Peer Y."/>
            <person name="Wincker P."/>
        </authorList>
    </citation>
    <scope>NUCLEOTIDE SEQUENCE [LARGE SCALE GENOMIC DNA]</scope>
    <source>
        <strain evidence="3">Ec32 / CCAP1310/4</strain>
    </source>
</reference>
<dbReference type="PANTHER" id="PTHR34943">
    <property type="match status" value="1"/>
</dbReference>
<keyword evidence="1" id="KW-0732">Signal</keyword>
<evidence type="ECO:0000256" key="1">
    <source>
        <dbReference type="SAM" id="SignalP"/>
    </source>
</evidence>
<evidence type="ECO:0000313" key="3">
    <source>
        <dbReference type="Proteomes" id="UP000002630"/>
    </source>
</evidence>
<feature type="signal peptide" evidence="1">
    <location>
        <begin position="1"/>
        <end position="21"/>
    </location>
</feature>
<protein>
    <recommendedName>
        <fullName evidence="4">GAF domain-containing protein</fullName>
    </recommendedName>
</protein>
<dbReference type="eggNOG" id="ENOG502QSXP">
    <property type="taxonomic scope" value="Eukaryota"/>
</dbReference>
<dbReference type="OrthoDB" id="439612at2759"/>
<accession>D7FNT4</accession>
<dbReference type="Pfam" id="PF11152">
    <property type="entry name" value="CCB2_CCB4"/>
    <property type="match status" value="1"/>
</dbReference>
<name>D7FNT4_ECTSI</name>
<dbReference type="STRING" id="2880.D7FNT4"/>
<evidence type="ECO:0008006" key="4">
    <source>
        <dbReference type="Google" id="ProtNLM"/>
    </source>
</evidence>
<keyword evidence="3" id="KW-1185">Reference proteome</keyword>
<dbReference type="PANTHER" id="PTHR34943:SF2">
    <property type="entry name" value="PROTEIN COFACTOR ASSEMBLY OF COMPLEX C SUBUNIT B CCB4, CHLOROPLASTIC"/>
    <property type="match status" value="1"/>
</dbReference>
<dbReference type="GO" id="GO:0010190">
    <property type="term" value="P:cytochrome b6f complex assembly"/>
    <property type="evidence" value="ECO:0007669"/>
    <property type="project" value="TreeGrafter"/>
</dbReference>
<proteinExistence type="predicted"/>
<dbReference type="EMBL" id="FN648292">
    <property type="protein sequence ID" value="CBJ30210.1"/>
    <property type="molecule type" value="Genomic_DNA"/>
</dbReference>
<evidence type="ECO:0000313" key="2">
    <source>
        <dbReference type="EMBL" id="CBJ30210.1"/>
    </source>
</evidence>
<organism evidence="2 3">
    <name type="scientific">Ectocarpus siliculosus</name>
    <name type="common">Brown alga</name>
    <name type="synonym">Conferva siliculosa</name>
    <dbReference type="NCBI Taxonomy" id="2880"/>
    <lineage>
        <taxon>Eukaryota</taxon>
        <taxon>Sar</taxon>
        <taxon>Stramenopiles</taxon>
        <taxon>Ochrophyta</taxon>
        <taxon>PX clade</taxon>
        <taxon>Phaeophyceae</taxon>
        <taxon>Ectocarpales</taxon>
        <taxon>Ectocarpaceae</taxon>
        <taxon>Ectocarpus</taxon>
    </lineage>
</organism>
<dbReference type="EMBL" id="FN649751">
    <property type="protein sequence ID" value="CBJ30210.1"/>
    <property type="molecule type" value="Genomic_DNA"/>
</dbReference>
<dbReference type="InterPro" id="IPR044705">
    <property type="entry name" value="CCB4"/>
</dbReference>
<gene>
    <name evidence="2" type="ORF">Esi_0180_0015</name>
</gene>
<dbReference type="OMA" id="QGVICQP"/>